<name>A0ACD1H1H8_9EURO</name>
<evidence type="ECO:0000313" key="1">
    <source>
        <dbReference type="EMBL" id="RAH67399.1"/>
    </source>
</evidence>
<sequence>MAGVWFDGCFGMVYAGLASLRLGEEMSLMYSAMLYCTYSRGAIDLSYSFALVLTLCLSL</sequence>
<dbReference type="Proteomes" id="UP000249661">
    <property type="component" value="Unassembled WGS sequence"/>
</dbReference>
<gene>
    <name evidence="1" type="ORF">BO66DRAFT_393841</name>
</gene>
<organism evidence="1 2">
    <name type="scientific">Aspergillus aculeatinus CBS 121060</name>
    <dbReference type="NCBI Taxonomy" id="1448322"/>
    <lineage>
        <taxon>Eukaryota</taxon>
        <taxon>Fungi</taxon>
        <taxon>Dikarya</taxon>
        <taxon>Ascomycota</taxon>
        <taxon>Pezizomycotina</taxon>
        <taxon>Eurotiomycetes</taxon>
        <taxon>Eurotiomycetidae</taxon>
        <taxon>Eurotiales</taxon>
        <taxon>Aspergillaceae</taxon>
        <taxon>Aspergillus</taxon>
        <taxon>Aspergillus subgen. Circumdati</taxon>
    </lineage>
</organism>
<accession>A0ACD1H1H8</accession>
<proteinExistence type="predicted"/>
<protein>
    <submittedName>
        <fullName evidence="1">Uncharacterized protein</fullName>
    </submittedName>
</protein>
<evidence type="ECO:0000313" key="2">
    <source>
        <dbReference type="Proteomes" id="UP000249661"/>
    </source>
</evidence>
<keyword evidence="2" id="KW-1185">Reference proteome</keyword>
<reference evidence="1" key="1">
    <citation type="submission" date="2018-02" db="EMBL/GenBank/DDBJ databases">
        <title>The genomes of Aspergillus section Nigri reveals drivers in fungal speciation.</title>
        <authorList>
            <consortium name="DOE Joint Genome Institute"/>
            <person name="Vesth T.C."/>
            <person name="Nybo J."/>
            <person name="Theobald S."/>
            <person name="Brandl J."/>
            <person name="Frisvad J.C."/>
            <person name="Nielsen K.F."/>
            <person name="Lyhne E.K."/>
            <person name="Kogle M.E."/>
            <person name="Kuo A."/>
            <person name="Riley R."/>
            <person name="Clum A."/>
            <person name="Nolan M."/>
            <person name="Lipzen A."/>
            <person name="Salamov A."/>
            <person name="Henrissat B."/>
            <person name="Wiebenga A."/>
            <person name="De vries R.P."/>
            <person name="Grigoriev I.V."/>
            <person name="Mortensen U.H."/>
            <person name="Andersen M.R."/>
            <person name="Baker S.E."/>
        </authorList>
    </citation>
    <scope>NUCLEOTIDE SEQUENCE</scope>
    <source>
        <strain evidence="1">CBS 121060</strain>
    </source>
</reference>
<dbReference type="EMBL" id="KZ824974">
    <property type="protein sequence ID" value="RAH67399.1"/>
    <property type="molecule type" value="Genomic_DNA"/>
</dbReference>